<evidence type="ECO:0000313" key="25">
    <source>
        <dbReference type="Proteomes" id="UP000536835"/>
    </source>
</evidence>
<feature type="region of interest" description="Disordered" evidence="22">
    <location>
        <begin position="1"/>
        <end position="28"/>
    </location>
</feature>
<keyword evidence="15" id="KW-0408">Iron</keyword>
<dbReference type="PANTHER" id="PTHR10134">
    <property type="entry name" value="CYTOCHROME B-C1 COMPLEX SUBUNIT RIESKE, MITOCHONDRIAL"/>
    <property type="match status" value="1"/>
</dbReference>
<dbReference type="CDD" id="cd03470">
    <property type="entry name" value="Rieske_cytochrome_bc1"/>
    <property type="match status" value="1"/>
</dbReference>
<dbReference type="InterPro" id="IPR014349">
    <property type="entry name" value="Rieske_Fe-S_prot"/>
</dbReference>
<keyword evidence="9 20" id="KW-0812">Transmembrane</keyword>
<evidence type="ECO:0000256" key="7">
    <source>
        <dbReference type="ARBA" id="ARBA00022448"/>
    </source>
</evidence>
<evidence type="ECO:0000256" key="15">
    <source>
        <dbReference type="ARBA" id="ARBA00023004"/>
    </source>
</evidence>
<evidence type="ECO:0000256" key="14">
    <source>
        <dbReference type="ARBA" id="ARBA00022989"/>
    </source>
</evidence>
<dbReference type="GO" id="GO:0051537">
    <property type="term" value="F:2 iron, 2 sulfur cluster binding"/>
    <property type="evidence" value="ECO:0007669"/>
    <property type="project" value="UniProtKB-KW"/>
</dbReference>
<dbReference type="InterPro" id="IPR006311">
    <property type="entry name" value="TAT_signal"/>
</dbReference>
<evidence type="ECO:0000256" key="3">
    <source>
        <dbReference type="ARBA" id="ARBA00010651"/>
    </source>
</evidence>
<proteinExistence type="inferred from homology"/>
<dbReference type="Gene3D" id="1.20.5.510">
    <property type="entry name" value="Single helix bin"/>
    <property type="match status" value="1"/>
</dbReference>
<comment type="function">
    <text evidence="1">Component of the ubiquinol-cytochrome c reductase complex (complex III or cytochrome b-c1 complex), which is a respiratory chain that generates an electrochemical potential coupled to ATP synthesis.</text>
</comment>
<evidence type="ECO:0000256" key="19">
    <source>
        <dbReference type="ARBA" id="ARBA00029351"/>
    </source>
</evidence>
<dbReference type="InterPro" id="IPR036922">
    <property type="entry name" value="Rieske_2Fe-2S_sf"/>
</dbReference>
<comment type="catalytic activity">
    <reaction evidence="19 20">
        <text>a quinol + 2 Fe(III)-[cytochrome c](out) = a quinone + 2 Fe(II)-[cytochrome c](out) + 2 H(+)(out)</text>
        <dbReference type="Rhea" id="RHEA:11484"/>
        <dbReference type="Rhea" id="RHEA-COMP:10350"/>
        <dbReference type="Rhea" id="RHEA-COMP:14399"/>
        <dbReference type="ChEBI" id="CHEBI:15378"/>
        <dbReference type="ChEBI" id="CHEBI:24646"/>
        <dbReference type="ChEBI" id="CHEBI:29033"/>
        <dbReference type="ChEBI" id="CHEBI:29034"/>
        <dbReference type="ChEBI" id="CHEBI:132124"/>
        <dbReference type="EC" id="7.1.1.8"/>
    </reaction>
</comment>
<dbReference type="InterPro" id="IPR017941">
    <property type="entry name" value="Rieske_2Fe-2S"/>
</dbReference>
<keyword evidence="13 20" id="KW-0249">Electron transport</keyword>
<reference evidence="24 25" key="1">
    <citation type="submission" date="2020-05" db="EMBL/GenBank/DDBJ databases">
        <title>Parvularcula mediterraneae sp. nov., isolated from polypropylene straw from shallow seawater of the seashore of Laganas in Zakynthos island, Greece.</title>
        <authorList>
            <person name="Szabo I."/>
            <person name="Al-Omari J."/>
            <person name="Rado J."/>
            <person name="Szerdahelyi G.S."/>
        </authorList>
    </citation>
    <scope>NUCLEOTIDE SEQUENCE [LARGE SCALE GENOMIC DNA]</scope>
    <source>
        <strain evidence="24 25">ZS-1/3</strain>
    </source>
</reference>
<evidence type="ECO:0000256" key="2">
    <source>
        <dbReference type="ARBA" id="ARBA00004162"/>
    </source>
</evidence>
<evidence type="ECO:0000313" key="24">
    <source>
        <dbReference type="EMBL" id="NNU16272.1"/>
    </source>
</evidence>
<dbReference type="RefSeq" id="WP_173198352.1">
    <property type="nucleotide sequence ID" value="NZ_JABFCX010000002.1"/>
</dbReference>
<dbReference type="NCBIfam" id="TIGR01416">
    <property type="entry name" value="Rieske_proteo"/>
    <property type="match status" value="1"/>
</dbReference>
<evidence type="ECO:0000256" key="5">
    <source>
        <dbReference type="ARBA" id="ARBA00012951"/>
    </source>
</evidence>
<dbReference type="InterPro" id="IPR006317">
    <property type="entry name" value="Ubiquinol_cyt_c_Rdtase_Fe-S-su"/>
</dbReference>
<organism evidence="24 25">
    <name type="scientific">Parvularcula mediterranea</name>
    <dbReference type="NCBI Taxonomy" id="2732508"/>
    <lineage>
        <taxon>Bacteria</taxon>
        <taxon>Pseudomonadati</taxon>
        <taxon>Pseudomonadota</taxon>
        <taxon>Alphaproteobacteria</taxon>
        <taxon>Parvularculales</taxon>
        <taxon>Parvularculaceae</taxon>
        <taxon>Parvularcula</taxon>
    </lineage>
</organism>
<accession>A0A7Y3RN14</accession>
<evidence type="ECO:0000256" key="20">
    <source>
        <dbReference type="RuleBase" id="RU004494"/>
    </source>
</evidence>
<keyword evidence="17 20" id="KW-0472">Membrane</keyword>
<dbReference type="InterPro" id="IPR019470">
    <property type="entry name" value="Ubiq_cytC_Rdtase_Fe-S_su_TAT"/>
</dbReference>
<evidence type="ECO:0000256" key="21">
    <source>
        <dbReference type="RuleBase" id="RU004497"/>
    </source>
</evidence>
<comment type="similarity">
    <text evidence="3">Belongs to the Rieske iron-sulfur protein family.</text>
</comment>
<evidence type="ECO:0000256" key="10">
    <source>
        <dbReference type="ARBA" id="ARBA00022714"/>
    </source>
</evidence>
<comment type="caution">
    <text evidence="24">The sequence shown here is derived from an EMBL/GenBank/DDBJ whole genome shotgun (WGS) entry which is preliminary data.</text>
</comment>
<name>A0A7Y3RN14_9PROT</name>
<protein>
    <recommendedName>
        <fullName evidence="6 20">Ubiquinol-cytochrome c reductase iron-sulfur subunit</fullName>
        <ecNumber evidence="5 20">7.1.1.8</ecNumber>
    </recommendedName>
</protein>
<comment type="miscellaneous">
    <text evidence="20">The Rieske protein is a high potential 2Fe-2S protein.</text>
</comment>
<keyword evidence="11" id="KW-0479">Metal-binding</keyword>
<evidence type="ECO:0000256" key="11">
    <source>
        <dbReference type="ARBA" id="ARBA00022723"/>
    </source>
</evidence>
<dbReference type="SUPFAM" id="SSF50022">
    <property type="entry name" value="ISP domain"/>
    <property type="match status" value="1"/>
</dbReference>
<evidence type="ECO:0000256" key="17">
    <source>
        <dbReference type="ARBA" id="ARBA00023136"/>
    </source>
</evidence>
<evidence type="ECO:0000256" key="4">
    <source>
        <dbReference type="ARBA" id="ARBA00011649"/>
    </source>
</evidence>
<feature type="transmembrane region" description="Helical" evidence="20">
    <location>
        <begin position="34"/>
        <end position="55"/>
    </location>
</feature>
<comment type="subunit">
    <text evidence="4 21">The main subunits of complex b-c1 are: cytochrome b, cytochrome c1 and the Rieske protein.</text>
</comment>
<dbReference type="Gene3D" id="2.102.10.10">
    <property type="entry name" value="Rieske [2Fe-2S] iron-sulphur domain"/>
    <property type="match status" value="1"/>
</dbReference>
<dbReference type="Pfam" id="PF00355">
    <property type="entry name" value="Rieske"/>
    <property type="match status" value="1"/>
</dbReference>
<dbReference type="GO" id="GO:0046872">
    <property type="term" value="F:metal ion binding"/>
    <property type="evidence" value="ECO:0007669"/>
    <property type="project" value="UniProtKB-KW"/>
</dbReference>
<gene>
    <name evidence="24" type="primary">petA</name>
    <name evidence="24" type="ORF">HK107_08055</name>
</gene>
<dbReference type="Pfam" id="PF10399">
    <property type="entry name" value="UCR_Fe-S_N"/>
    <property type="match status" value="1"/>
</dbReference>
<dbReference type="GO" id="GO:0005886">
    <property type="term" value="C:plasma membrane"/>
    <property type="evidence" value="ECO:0007669"/>
    <property type="project" value="UniProtKB-SubCell"/>
</dbReference>
<evidence type="ECO:0000256" key="9">
    <source>
        <dbReference type="ARBA" id="ARBA00022692"/>
    </source>
</evidence>
<keyword evidence="25" id="KW-1185">Reference proteome</keyword>
<dbReference type="Proteomes" id="UP000536835">
    <property type="component" value="Unassembled WGS sequence"/>
</dbReference>
<dbReference type="AlphaFoldDB" id="A0A7Y3RN14"/>
<keyword evidence="10" id="KW-0001">2Fe-2S</keyword>
<keyword evidence="7 20" id="KW-0813">Transport</keyword>
<sequence length="208" mass="22071">MSSTTEDQGELINQHRPKGDWVQPDSNEPTKREFIHLLAAGTAAAAGAGIVIPLVSQLAPDAAVRALAQKEVSVAGVEPGQAVKTIWQGKPVFIRRLTEDEQATDDGVAMATLKDAQARNDNIGTADATLENRIQQGGFVVVLGVCTHLGCVPLGTETGENRGDFGGWFCPCHGSHYDSLGRIRKGPAPTNLPVPPLEFLSETNIRLG</sequence>
<evidence type="ECO:0000256" key="8">
    <source>
        <dbReference type="ARBA" id="ARBA00022475"/>
    </source>
</evidence>
<evidence type="ECO:0000259" key="23">
    <source>
        <dbReference type="PROSITE" id="PS51296"/>
    </source>
</evidence>
<evidence type="ECO:0000256" key="13">
    <source>
        <dbReference type="ARBA" id="ARBA00022982"/>
    </source>
</evidence>
<dbReference type="InterPro" id="IPR005805">
    <property type="entry name" value="Rieske_Fe-S_prot_C"/>
</dbReference>
<dbReference type="PRINTS" id="PR00162">
    <property type="entry name" value="RIESKE"/>
</dbReference>
<evidence type="ECO:0000256" key="6">
    <source>
        <dbReference type="ARBA" id="ARBA00019816"/>
    </source>
</evidence>
<keyword evidence="18" id="KW-1015">Disulfide bond</keyword>
<dbReference type="FunFam" id="2.102.10.10:FF:000001">
    <property type="entry name" value="Cytochrome b-c1 complex subunit Rieske, mitochondrial"/>
    <property type="match status" value="1"/>
</dbReference>
<evidence type="ECO:0000256" key="12">
    <source>
        <dbReference type="ARBA" id="ARBA00022967"/>
    </source>
</evidence>
<keyword evidence="14 20" id="KW-1133">Transmembrane helix</keyword>
<keyword evidence="16" id="KW-0411">Iron-sulfur</keyword>
<keyword evidence="8" id="KW-1003">Cell membrane</keyword>
<evidence type="ECO:0000256" key="22">
    <source>
        <dbReference type="SAM" id="MobiDB-lite"/>
    </source>
</evidence>
<dbReference type="PROSITE" id="PS51318">
    <property type="entry name" value="TAT"/>
    <property type="match status" value="1"/>
</dbReference>
<comment type="subcellular location">
    <subcellularLocation>
        <location evidence="2">Cell membrane</location>
        <topology evidence="2">Single-pass membrane protein</topology>
    </subcellularLocation>
</comment>
<keyword evidence="12" id="KW-1278">Translocase</keyword>
<feature type="domain" description="Rieske" evidence="23">
    <location>
        <begin position="133"/>
        <end position="206"/>
    </location>
</feature>
<dbReference type="PROSITE" id="PS51296">
    <property type="entry name" value="RIESKE"/>
    <property type="match status" value="1"/>
</dbReference>
<comment type="cofactor">
    <cofactor evidence="20">
        <name>[2Fe-2S] cluster</name>
        <dbReference type="ChEBI" id="CHEBI:190135"/>
    </cofactor>
    <text evidence="20">Binds 1 [2Fe-2S] cluster per subunit.</text>
</comment>
<dbReference type="EC" id="7.1.1.8" evidence="5 20"/>
<evidence type="ECO:0000256" key="16">
    <source>
        <dbReference type="ARBA" id="ARBA00023014"/>
    </source>
</evidence>
<dbReference type="EMBL" id="JABFCX010000002">
    <property type="protein sequence ID" value="NNU16272.1"/>
    <property type="molecule type" value="Genomic_DNA"/>
</dbReference>
<dbReference type="GO" id="GO:0008121">
    <property type="term" value="F:quinol-cytochrome-c reductase activity"/>
    <property type="evidence" value="ECO:0007669"/>
    <property type="project" value="UniProtKB-EC"/>
</dbReference>
<evidence type="ECO:0000256" key="18">
    <source>
        <dbReference type="ARBA" id="ARBA00023157"/>
    </source>
</evidence>
<evidence type="ECO:0000256" key="1">
    <source>
        <dbReference type="ARBA" id="ARBA00002444"/>
    </source>
</evidence>